<dbReference type="EMBL" id="CP144089">
    <property type="protein sequence ID" value="WWD05193.1"/>
    <property type="molecule type" value="Genomic_DNA"/>
</dbReference>
<protein>
    <submittedName>
        <fullName evidence="1">Uncharacterized protein</fullName>
    </submittedName>
</protein>
<sequence length="120" mass="14067">MSEDTTIDWRWQDAVHDRFSGEYEDIITDTAYSDALIPDNSQLTVSSRNQTTRTDIPLWEIPELTETLDQLAKKVFEDSNKTVEFIPPPSWTMRTSPSREKCRFKTRRSDRTGYLYHTTS</sequence>
<dbReference type="RefSeq" id="XP_066083160.1">
    <property type="nucleotide sequence ID" value="XM_066227063.1"/>
</dbReference>
<evidence type="ECO:0000313" key="1">
    <source>
        <dbReference type="EMBL" id="WWD05193.1"/>
    </source>
</evidence>
<dbReference type="KEGG" id="ker:91102070"/>
<organism evidence="1 2">
    <name type="scientific">Kwoniella europaea PYCC6329</name>
    <dbReference type="NCBI Taxonomy" id="1423913"/>
    <lineage>
        <taxon>Eukaryota</taxon>
        <taxon>Fungi</taxon>
        <taxon>Dikarya</taxon>
        <taxon>Basidiomycota</taxon>
        <taxon>Agaricomycotina</taxon>
        <taxon>Tremellomycetes</taxon>
        <taxon>Tremellales</taxon>
        <taxon>Cryptococcaceae</taxon>
        <taxon>Kwoniella</taxon>
    </lineage>
</organism>
<proteinExistence type="predicted"/>
<gene>
    <name evidence="1" type="ORF">V865_003266</name>
</gene>
<reference evidence="1 2" key="1">
    <citation type="submission" date="2024-01" db="EMBL/GenBank/DDBJ databases">
        <title>Comparative genomics of Cryptococcus and Kwoniella reveals pathogenesis evolution and contrasting modes of karyotype evolution via chromosome fusion or intercentromeric recombination.</title>
        <authorList>
            <person name="Coelho M.A."/>
            <person name="David-Palma M."/>
            <person name="Shea T."/>
            <person name="Bowers K."/>
            <person name="McGinley-Smith S."/>
            <person name="Mohammad A.W."/>
            <person name="Gnirke A."/>
            <person name="Yurkov A.M."/>
            <person name="Nowrousian M."/>
            <person name="Sun S."/>
            <person name="Cuomo C.A."/>
            <person name="Heitman J."/>
        </authorList>
    </citation>
    <scope>NUCLEOTIDE SEQUENCE [LARGE SCALE GENOMIC DNA]</scope>
    <source>
        <strain evidence="1 2">PYCC6329</strain>
    </source>
</reference>
<dbReference type="AlphaFoldDB" id="A0AAX4KHE9"/>
<keyword evidence="2" id="KW-1185">Reference proteome</keyword>
<dbReference type="GeneID" id="91102070"/>
<dbReference type="Proteomes" id="UP001358614">
    <property type="component" value="Chromosome 1"/>
</dbReference>
<accession>A0AAX4KHE9</accession>
<evidence type="ECO:0000313" key="2">
    <source>
        <dbReference type="Proteomes" id="UP001358614"/>
    </source>
</evidence>
<name>A0AAX4KHE9_9TREE</name>